<sequence>MTMSPPEGTAELLEAGAYLPADTAEPGAGLPVTARVFRRPGLADRVVVRLVPEENGVAEDAAAAFLGMTRVGPAEVVGFGARQRLAFPEWVLLHHPEDGHHALALLPEIDRLAHWAHRKPNVAFTGFLGLGAQLAVSVPHLMPTFYERAARELLAAERPDYAARLFAAARKAESEHGLDIDQDRVDDVFVEFTLAGVLPARTLSEFSKELALRLPPEEALRRFVRLALRRTSGGLPPTSTMAADLRRLAKAVPGDAGKAERAYLAETLTYPATALAPETWWKAHRAALKALAAERPETRLALLRVMPHEPETSLAALWLDLLEDTGAAALLGEGEPPEGGAAGWLERLLEARGTGHVAAERLVPLESLVTRMAGRLKAEIAERGAPLPVPVSADLLELLLELKIPVADPAPGHTVRLGTWARSAERRDLALLCADPRFAPALRRALDVHRTGVYAASLPLRPHVLARAEEIAGRVAEAGLPTLEGAVHRVRRLDPGTLRIAERAVRAALAVDVPELLARTLRGGLLDELHWPAFDAACAELFPDWLRSCVIAEEWPYLVVSDRKRALVLDGSGVVLDHALRLPPTGSRWIGFHYVDGALLVHWRGDQGEEIRGYWHTDPDRIISLEGPKTFSRYLSHRWNTPRISLESPGGGRTTGTAVLRPGDALVPARVPIASDGRAHWARLPFEGGHAWHGLDPRTAEPREPGMPGFFAEPGADFEGGFLLPFPGTGTTPLGEVVDGLLGQRMVGLPDGAVRAEDLAGNASPAVSGSPSVWLVRLPGDDRPRALAPAKNKNDSTYRLIGPDGLVLADTVMPKLFAAGSETMLPPHYWAYLRPRDPRGSAALRRADRALAERLLDGPWETIADRVREALPEVSHPALVQGLAGIVSAAQRVGATVSSARETVEAVFEPPAPVVSERPASPRDGALIHAVDGLNNVLSVTARSAGGTESAFLLRQLGRLRAGAFPAEPSGAVPQIELPRQGLHLPWLVEGLPALVLRMASRITPGESRTALRELLGLLDAAGLMAGTPAQWRLFRLIAPGEASHSTNFCRGFQLDGGAFFAVVSQSRPEWKKPQQVTAIFHDPSGVFAVPAEYEVVEESPFVEDWPDVSVTAFLGLLDAQGPAPWRDGSVAEFARLTGVTPTTAALVVSGFPGILRVLSPLLPEEVRKTLKLKTAEADTAQKELAKLPAKARRELVGALLPADPARLWTEGPDVAAAAEVWNRVAPRRAAVPEALLIEADKAFEKGMPSQNHLRWVLDPADSPYLSRDVEFAVRQGKFEPTEKEGFTAVILEHTVRMLAWLAHRLPAGDPLRARLPAGLAAVRARLTHPGLVLRASYSLDMAQFKTAVGPPDEERDGWERYGALLVVADAFFCRPGLKVALLDEHGEDPLLPLVRGVLGRPMPVEIALRTAMAERFAALLADPGEPVEGGRLKDGTWYPQDPSRSVPELVAEAAKVHGLSADAAALYLMLLAMPDPTDRDTARWTGWRPARLKEARAELAATDLVTEARRARAGRTLFLPCPWVEAKSPEIPMEDWKQELYPFSNGGLAPLTTVVPTEPVADVYRHAWRRITEGDLPRFGELEIPRTKRRR</sequence>
<evidence type="ECO:0000313" key="2">
    <source>
        <dbReference type="Proteomes" id="UP000272400"/>
    </source>
</evidence>
<proteinExistence type="predicted"/>
<accession>A0A3N1D7Z6</accession>
<reference evidence="1 2" key="1">
    <citation type="submission" date="2018-11" db="EMBL/GenBank/DDBJ databases">
        <title>Sequencing the genomes of 1000 actinobacteria strains.</title>
        <authorList>
            <person name="Klenk H.-P."/>
        </authorList>
    </citation>
    <scope>NUCLEOTIDE SEQUENCE [LARGE SCALE GENOMIC DNA]</scope>
    <source>
        <strain evidence="1 2">DSM 44254</strain>
    </source>
</reference>
<evidence type="ECO:0008006" key="3">
    <source>
        <dbReference type="Google" id="ProtNLM"/>
    </source>
</evidence>
<gene>
    <name evidence="1" type="ORF">EDD29_7357</name>
</gene>
<dbReference type="EMBL" id="RJKE01000001">
    <property type="protein sequence ID" value="ROO89652.1"/>
    <property type="molecule type" value="Genomic_DNA"/>
</dbReference>
<keyword evidence="2" id="KW-1185">Reference proteome</keyword>
<name>A0A3N1D7Z6_9ACTN</name>
<comment type="caution">
    <text evidence="1">The sequence shown here is derived from an EMBL/GenBank/DDBJ whole genome shotgun (WGS) entry which is preliminary data.</text>
</comment>
<evidence type="ECO:0000313" key="1">
    <source>
        <dbReference type="EMBL" id="ROO89652.1"/>
    </source>
</evidence>
<protein>
    <recommendedName>
        <fullName evidence="3">DNA-binding protein</fullName>
    </recommendedName>
</protein>
<organism evidence="1 2">
    <name type="scientific">Actinocorallia herbida</name>
    <dbReference type="NCBI Taxonomy" id="58109"/>
    <lineage>
        <taxon>Bacteria</taxon>
        <taxon>Bacillati</taxon>
        <taxon>Actinomycetota</taxon>
        <taxon>Actinomycetes</taxon>
        <taxon>Streptosporangiales</taxon>
        <taxon>Thermomonosporaceae</taxon>
        <taxon>Actinocorallia</taxon>
    </lineage>
</organism>
<dbReference type="Proteomes" id="UP000272400">
    <property type="component" value="Unassembled WGS sequence"/>
</dbReference>
<dbReference type="RefSeq" id="WP_170201714.1">
    <property type="nucleotide sequence ID" value="NZ_RJKE01000001.1"/>
</dbReference>